<reference evidence="3" key="2">
    <citation type="journal article" date="2021" name="Int. J. Syst. Evol. Microbiol.">
        <title>Bradyrhizobium septentrionale sp. nov. (sv. septentrionale) and Bradyrhizobium quebecense sp. nov. (sv. septentrionale) associated with legumes native to Canada possess rearranged symbiosis genes and numerous insertion sequences.</title>
        <authorList>
            <person name="Bromfield E.S.P."/>
            <person name="Cloutier S."/>
        </authorList>
    </citation>
    <scope>NUCLEOTIDE SEQUENCE</scope>
    <source>
        <strain evidence="3">5S5</strain>
    </source>
</reference>
<dbReference type="Proteomes" id="UP001432046">
    <property type="component" value="Chromosome"/>
</dbReference>
<feature type="domain" description="PhnB-like" evidence="1">
    <location>
        <begin position="3"/>
        <end position="118"/>
    </location>
</feature>
<dbReference type="CDD" id="cd06588">
    <property type="entry name" value="PhnB_like"/>
    <property type="match status" value="1"/>
</dbReference>
<keyword evidence="4" id="KW-1185">Reference proteome</keyword>
<dbReference type="SUPFAM" id="SSF54593">
    <property type="entry name" value="Glyoxalase/Bleomycin resistance protein/Dihydroxybiphenyl dioxygenase"/>
    <property type="match status" value="1"/>
</dbReference>
<accession>A0A973W717</accession>
<dbReference type="PIRSF" id="PIRSF021700">
    <property type="entry name" value="3_dmu_93_MTrfase"/>
    <property type="match status" value="1"/>
</dbReference>
<reference evidence="3" key="3">
    <citation type="submission" date="2024-03" db="EMBL/GenBank/DDBJ databases">
        <authorList>
            <person name="Bromfield E.S.P."/>
            <person name="Cloutier S."/>
        </authorList>
    </citation>
    <scope>NUCLEOTIDE SEQUENCE</scope>
    <source>
        <strain evidence="3">5S5</strain>
    </source>
</reference>
<organism evidence="2">
    <name type="scientific">Bradyrhizobium septentrionale</name>
    <dbReference type="NCBI Taxonomy" id="1404411"/>
    <lineage>
        <taxon>Bacteria</taxon>
        <taxon>Pseudomonadati</taxon>
        <taxon>Pseudomonadota</taxon>
        <taxon>Alphaproteobacteria</taxon>
        <taxon>Hyphomicrobiales</taxon>
        <taxon>Nitrobacteraceae</taxon>
        <taxon>Bradyrhizobium</taxon>
    </lineage>
</organism>
<evidence type="ECO:0000313" key="4">
    <source>
        <dbReference type="Proteomes" id="UP001432046"/>
    </source>
</evidence>
<dbReference type="InterPro" id="IPR009725">
    <property type="entry name" value="3_dmu_93_MTrfase"/>
</dbReference>
<dbReference type="Gene3D" id="3.10.180.10">
    <property type="entry name" value="2,3-Dihydroxybiphenyl 1,2-Dioxygenase, domain 1"/>
    <property type="match status" value="1"/>
</dbReference>
<dbReference type="EMBL" id="CP147711">
    <property type="protein sequence ID" value="WXC78495.1"/>
    <property type="molecule type" value="Genomic_DNA"/>
</dbReference>
<name>A0A973W717_9BRAD</name>
<evidence type="ECO:0000313" key="3">
    <source>
        <dbReference type="EMBL" id="WXC78495.1"/>
    </source>
</evidence>
<dbReference type="InterPro" id="IPR029068">
    <property type="entry name" value="Glyas_Bleomycin-R_OHBP_Dase"/>
</dbReference>
<sequence length="162" mass="17615">MSKVSPCLWFDGEAEEAAKFYVSLLPDSRIDKVQNNIIDGPAGKAGTVLVVEFTLAGQRFMALNGGMKMEYTHAISFSIDCVDQAEVDRLWAALLAGGGKEDQCGWLRDRFGVSWQIVPRQLHDYIGGADAAGAARAMQAMLDMIKLDVEGLRRAYEGKAAA</sequence>
<evidence type="ECO:0000313" key="2">
    <source>
        <dbReference type="EMBL" id="NVI48526.1"/>
    </source>
</evidence>
<dbReference type="RefSeq" id="WP_166214342.1">
    <property type="nucleotide sequence ID" value="NZ_CP088285.1"/>
</dbReference>
<dbReference type="EMBL" id="JAAOLE020000001">
    <property type="protein sequence ID" value="NVI48526.1"/>
    <property type="molecule type" value="Genomic_DNA"/>
</dbReference>
<dbReference type="PANTHER" id="PTHR33990:SF2">
    <property type="entry name" value="PHNB-LIKE DOMAIN-CONTAINING PROTEIN"/>
    <property type="match status" value="1"/>
</dbReference>
<proteinExistence type="predicted"/>
<dbReference type="Pfam" id="PF06983">
    <property type="entry name" value="3-dmu-9_3-mt"/>
    <property type="match status" value="1"/>
</dbReference>
<evidence type="ECO:0000259" key="1">
    <source>
        <dbReference type="Pfam" id="PF06983"/>
    </source>
</evidence>
<reference evidence="2" key="1">
    <citation type="submission" date="2020-06" db="EMBL/GenBank/DDBJ databases">
        <title>Whole Genome Sequence of Bradyrhizobium sp. Strain 1S1.</title>
        <authorList>
            <person name="Bromfield E.S.P."/>
            <person name="Cloutier S."/>
        </authorList>
    </citation>
    <scope>NUCLEOTIDE SEQUENCE [LARGE SCALE GENOMIC DNA]</scope>
    <source>
        <strain evidence="2">1S1</strain>
    </source>
</reference>
<dbReference type="AlphaFoldDB" id="A0A973W717"/>
<dbReference type="InterPro" id="IPR028973">
    <property type="entry name" value="PhnB-like"/>
</dbReference>
<protein>
    <submittedName>
        <fullName evidence="2">VOC family protein</fullName>
    </submittedName>
</protein>
<dbReference type="PANTHER" id="PTHR33990">
    <property type="entry name" value="PROTEIN YJDN-RELATED"/>
    <property type="match status" value="1"/>
</dbReference>
<gene>
    <name evidence="2" type="ORF">HAP48_037855</name>
    <name evidence="3" type="ORF">WDK88_34720</name>
</gene>